<proteinExistence type="predicted"/>
<comment type="caution">
    <text evidence="1">The sequence shown here is derived from an EMBL/GenBank/DDBJ whole genome shotgun (WGS) entry which is preliminary data.</text>
</comment>
<sequence>MDFGDFDDFNQDNNPFAGSNHYYSNGILNASSTLDTSHLFDGLGGSGVIHSQVNDDLLSSSQDIFSGGNDASFGTTAGNGSGLGDTGTVVGGVGSRREASFTGGGHIGGFASRTHTNDTWVTHENGNDSDITKKKHAVFPEDDDDENDQYVRQSSPLNPSTESLGSNFPPEVPAPSEIPSSINLNSSNNNYGFGKRQPTSTSSRNNYNNNNKVTESSKSTVKKNKNRINNKKSTSGFSYNLPRSVGSEEEDLDVPDSDIGENTEMSIGEQPTMYVNPALSLLQNRKTHRFSSGVIHGTVGGIEGSGGIITTEQEIKVCGFEIIRDFKNVKTVFYKIQLDLISSVVLRRYSDFASLRSFLIKFFQTKVIPPIPEKHSLGKLIKNPFNYKSDTHIIERRTRLLEFFLNELISDDEIRNSEILTKFLDPGEKNWSQLLNSPPFTLLSAKSILLTSPKDPTKPNPYISYLPLPPVGLLKKYNSDNQRF</sequence>
<reference evidence="1" key="1">
    <citation type="submission" date="2023-04" db="EMBL/GenBank/DDBJ databases">
        <title>Ambrosiozyma monospora NBRC 10751.</title>
        <authorList>
            <person name="Ichikawa N."/>
            <person name="Sato H."/>
            <person name="Tonouchi N."/>
        </authorList>
    </citation>
    <scope>NUCLEOTIDE SEQUENCE</scope>
    <source>
        <strain evidence="1">NBRC 10751</strain>
    </source>
</reference>
<accession>A0ACB5T646</accession>
<evidence type="ECO:0000313" key="1">
    <source>
        <dbReference type="EMBL" id="GME81958.1"/>
    </source>
</evidence>
<name>A0ACB5T646_AMBMO</name>
<evidence type="ECO:0000313" key="2">
    <source>
        <dbReference type="Proteomes" id="UP001165064"/>
    </source>
</evidence>
<gene>
    <name evidence="1" type="ORF">Amon02_000523000</name>
</gene>
<protein>
    <submittedName>
        <fullName evidence="1">Unnamed protein product</fullName>
    </submittedName>
</protein>
<keyword evidence="2" id="KW-1185">Reference proteome</keyword>
<dbReference type="Proteomes" id="UP001165064">
    <property type="component" value="Unassembled WGS sequence"/>
</dbReference>
<organism evidence="1 2">
    <name type="scientific">Ambrosiozyma monospora</name>
    <name type="common">Yeast</name>
    <name type="synonym">Endomycopsis monosporus</name>
    <dbReference type="NCBI Taxonomy" id="43982"/>
    <lineage>
        <taxon>Eukaryota</taxon>
        <taxon>Fungi</taxon>
        <taxon>Dikarya</taxon>
        <taxon>Ascomycota</taxon>
        <taxon>Saccharomycotina</taxon>
        <taxon>Pichiomycetes</taxon>
        <taxon>Pichiales</taxon>
        <taxon>Pichiaceae</taxon>
        <taxon>Ambrosiozyma</taxon>
    </lineage>
</organism>
<dbReference type="EMBL" id="BSXS01003805">
    <property type="protein sequence ID" value="GME81958.1"/>
    <property type="molecule type" value="Genomic_DNA"/>
</dbReference>